<dbReference type="SUPFAM" id="SSF52540">
    <property type="entry name" value="P-loop containing nucleoside triphosphate hydrolases"/>
    <property type="match status" value="1"/>
</dbReference>
<sequence length="259" mass="29405">SGIGKSTLINRAFGIKQALTADDRPGTANIEEALESPENERFILHDSQGFESGDDANYAVAKNFIQKRKVDPDVSEQLHAIWLCFQIPLATHGERFMERGTEAFLKEKKKISLTQTDRGEFKEMYQQLIKLTSDLVSEYFKPRMGLRLSAVPVVTAMAQRVAPRLKIVASIRVGKSRYWRALFSTPEFFGYTVEACLCVIHTDIVNVWNFHDPSNVRASHRCVLGCYSFHAQYLMSKRFQDIMVRLVEDAAPDPPLNSE</sequence>
<dbReference type="InterPro" id="IPR006073">
    <property type="entry name" value="GTP-bd"/>
</dbReference>
<gene>
    <name evidence="2" type="ORF">SCLCIDRAFT_132374</name>
</gene>
<dbReference type="Pfam" id="PF01926">
    <property type="entry name" value="MMR_HSR1"/>
    <property type="match status" value="1"/>
</dbReference>
<dbReference type="EMBL" id="KN822114">
    <property type="protein sequence ID" value="KIM56567.1"/>
    <property type="molecule type" value="Genomic_DNA"/>
</dbReference>
<feature type="domain" description="G" evidence="1">
    <location>
        <begin position="3"/>
        <end position="71"/>
    </location>
</feature>
<dbReference type="InterPro" id="IPR027417">
    <property type="entry name" value="P-loop_NTPase"/>
</dbReference>
<evidence type="ECO:0000259" key="1">
    <source>
        <dbReference type="Pfam" id="PF01926"/>
    </source>
</evidence>
<keyword evidence="3" id="KW-1185">Reference proteome</keyword>
<dbReference type="InParanoid" id="A0A0C2ZVQ0"/>
<reference evidence="3" key="2">
    <citation type="submission" date="2015-01" db="EMBL/GenBank/DDBJ databases">
        <title>Evolutionary Origins and Diversification of the Mycorrhizal Mutualists.</title>
        <authorList>
            <consortium name="DOE Joint Genome Institute"/>
            <consortium name="Mycorrhizal Genomics Consortium"/>
            <person name="Kohler A."/>
            <person name="Kuo A."/>
            <person name="Nagy L.G."/>
            <person name="Floudas D."/>
            <person name="Copeland A."/>
            <person name="Barry K.W."/>
            <person name="Cichocki N."/>
            <person name="Veneault-Fourrey C."/>
            <person name="LaButti K."/>
            <person name="Lindquist E.A."/>
            <person name="Lipzen A."/>
            <person name="Lundell T."/>
            <person name="Morin E."/>
            <person name="Murat C."/>
            <person name="Riley R."/>
            <person name="Ohm R."/>
            <person name="Sun H."/>
            <person name="Tunlid A."/>
            <person name="Henrissat B."/>
            <person name="Grigoriev I.V."/>
            <person name="Hibbett D.S."/>
            <person name="Martin F."/>
        </authorList>
    </citation>
    <scope>NUCLEOTIDE SEQUENCE [LARGE SCALE GENOMIC DNA]</scope>
    <source>
        <strain evidence="3">Foug A</strain>
    </source>
</reference>
<accession>A0A0C2ZVQ0</accession>
<dbReference type="OrthoDB" id="391988at2759"/>
<dbReference type="Proteomes" id="UP000053989">
    <property type="component" value="Unassembled WGS sequence"/>
</dbReference>
<dbReference type="Gene3D" id="3.40.50.300">
    <property type="entry name" value="P-loop containing nucleotide triphosphate hydrolases"/>
    <property type="match status" value="1"/>
</dbReference>
<reference evidence="2 3" key="1">
    <citation type="submission" date="2014-04" db="EMBL/GenBank/DDBJ databases">
        <authorList>
            <consortium name="DOE Joint Genome Institute"/>
            <person name="Kuo A."/>
            <person name="Kohler A."/>
            <person name="Nagy L.G."/>
            <person name="Floudas D."/>
            <person name="Copeland A."/>
            <person name="Barry K.W."/>
            <person name="Cichocki N."/>
            <person name="Veneault-Fourrey C."/>
            <person name="LaButti K."/>
            <person name="Lindquist E.A."/>
            <person name="Lipzen A."/>
            <person name="Lundell T."/>
            <person name="Morin E."/>
            <person name="Murat C."/>
            <person name="Sun H."/>
            <person name="Tunlid A."/>
            <person name="Henrissat B."/>
            <person name="Grigoriev I.V."/>
            <person name="Hibbett D.S."/>
            <person name="Martin F."/>
            <person name="Nordberg H.P."/>
            <person name="Cantor M.N."/>
            <person name="Hua S.X."/>
        </authorList>
    </citation>
    <scope>NUCLEOTIDE SEQUENCE [LARGE SCALE GENOMIC DNA]</scope>
    <source>
        <strain evidence="2 3">Foug A</strain>
    </source>
</reference>
<name>A0A0C2ZVQ0_9AGAM</name>
<dbReference type="STRING" id="1036808.A0A0C2ZVQ0"/>
<protein>
    <recommendedName>
        <fullName evidence="1">G domain-containing protein</fullName>
    </recommendedName>
</protein>
<proteinExistence type="predicted"/>
<feature type="non-terminal residue" evidence="2">
    <location>
        <position position="1"/>
    </location>
</feature>
<organism evidence="2 3">
    <name type="scientific">Scleroderma citrinum Foug A</name>
    <dbReference type="NCBI Taxonomy" id="1036808"/>
    <lineage>
        <taxon>Eukaryota</taxon>
        <taxon>Fungi</taxon>
        <taxon>Dikarya</taxon>
        <taxon>Basidiomycota</taxon>
        <taxon>Agaricomycotina</taxon>
        <taxon>Agaricomycetes</taxon>
        <taxon>Agaricomycetidae</taxon>
        <taxon>Boletales</taxon>
        <taxon>Sclerodermatineae</taxon>
        <taxon>Sclerodermataceae</taxon>
        <taxon>Scleroderma</taxon>
    </lineage>
</organism>
<dbReference type="AlphaFoldDB" id="A0A0C2ZVQ0"/>
<evidence type="ECO:0000313" key="2">
    <source>
        <dbReference type="EMBL" id="KIM56567.1"/>
    </source>
</evidence>
<evidence type="ECO:0000313" key="3">
    <source>
        <dbReference type="Proteomes" id="UP000053989"/>
    </source>
</evidence>
<dbReference type="HOGENOM" id="CLU_023805_3_0_1"/>